<dbReference type="EMBL" id="FZOG01000001">
    <property type="protein sequence ID" value="SNR80853.1"/>
    <property type="molecule type" value="Genomic_DNA"/>
</dbReference>
<reference evidence="2" key="1">
    <citation type="submission" date="2017-06" db="EMBL/GenBank/DDBJ databases">
        <authorList>
            <person name="Varghese N."/>
            <person name="Submissions S."/>
        </authorList>
    </citation>
    <scope>NUCLEOTIDE SEQUENCE [LARGE SCALE GENOMIC DNA]</scope>
    <source>
        <strain evidence="2">CIP 108523</strain>
    </source>
</reference>
<accession>A0A238ZDK4</accession>
<proteinExistence type="predicted"/>
<organism evidence="1 2">
    <name type="scientific">Pseudomonas segetis</name>
    <dbReference type="NCBI Taxonomy" id="298908"/>
    <lineage>
        <taxon>Bacteria</taxon>
        <taxon>Pseudomonadati</taxon>
        <taxon>Pseudomonadota</taxon>
        <taxon>Gammaproteobacteria</taxon>
        <taxon>Pseudomonadales</taxon>
        <taxon>Pseudomonadaceae</taxon>
        <taxon>Pseudomonas</taxon>
    </lineage>
</organism>
<sequence>MELDVPPLDPQKRLAARNATLTHEDALNCMVYRPDEQDPDAEEIDLGDAKILFTGVFEAPADWDEQEREEFFGDTNPELFMTAFIECESKPESAQFFTVEGNDYVATMPNPGEVVMFYVLDYSEDDNGREYILVRDDEPMS</sequence>
<protein>
    <submittedName>
        <fullName evidence="1">Uncharacterized protein</fullName>
    </submittedName>
</protein>
<dbReference type="Proteomes" id="UP000242915">
    <property type="component" value="Unassembled WGS sequence"/>
</dbReference>
<name>A0A238ZDK4_9PSED</name>
<dbReference type="AlphaFoldDB" id="A0A238ZDK4"/>
<evidence type="ECO:0000313" key="2">
    <source>
        <dbReference type="Proteomes" id="UP000242915"/>
    </source>
</evidence>
<evidence type="ECO:0000313" key="1">
    <source>
        <dbReference type="EMBL" id="SNR80853.1"/>
    </source>
</evidence>
<gene>
    <name evidence="1" type="ORF">SAMN05216255_0308</name>
</gene>
<keyword evidence="2" id="KW-1185">Reference proteome</keyword>